<reference evidence="2" key="1">
    <citation type="submission" date="2012-03" db="EMBL/GenBank/DDBJ databases">
        <title>Functional metagenomics reveals considerable lignocellulase gene clusters in the gut microbiome of a wood-feeding higher termite.</title>
        <authorList>
            <person name="Liu N."/>
        </authorList>
    </citation>
    <scope>NUCLEOTIDE SEQUENCE</scope>
</reference>
<accession>A0A806JYR1</accession>
<keyword evidence="1" id="KW-0812">Transmembrane</keyword>
<evidence type="ECO:0000256" key="1">
    <source>
        <dbReference type="SAM" id="Phobius"/>
    </source>
</evidence>
<evidence type="ECO:0000313" key="2">
    <source>
        <dbReference type="EMBL" id="AGS51702.1"/>
    </source>
</evidence>
<proteinExistence type="predicted"/>
<sequence length="45" mass="4404">MGFIPAAGSYIAGVLGLIGAILSSVAISKAHIDSKPFGAALAALY</sequence>
<dbReference type="EMBL" id="JQ844168">
    <property type="protein sequence ID" value="AGS51702.1"/>
    <property type="molecule type" value="Genomic_DNA"/>
</dbReference>
<feature type="transmembrane region" description="Helical" evidence="1">
    <location>
        <begin position="6"/>
        <end position="27"/>
    </location>
</feature>
<protein>
    <submittedName>
        <fullName evidence="2">Uncharacterized protein</fullName>
    </submittedName>
</protein>
<keyword evidence="1" id="KW-1133">Transmembrane helix</keyword>
<dbReference type="AlphaFoldDB" id="A0A806JYR1"/>
<organism evidence="2">
    <name type="scientific">uncultured bacterium contig00032</name>
    <dbReference type="NCBI Taxonomy" id="1181521"/>
    <lineage>
        <taxon>Bacteria</taxon>
        <taxon>environmental samples</taxon>
    </lineage>
</organism>
<keyword evidence="1" id="KW-0472">Membrane</keyword>
<name>A0A806JYR1_9BACT</name>